<evidence type="ECO:0000256" key="3">
    <source>
        <dbReference type="ARBA" id="ARBA00023163"/>
    </source>
</evidence>
<dbReference type="Pfam" id="PF00072">
    <property type="entry name" value="Response_reg"/>
    <property type="match status" value="1"/>
</dbReference>
<dbReference type="EMBL" id="BDQX01000403">
    <property type="protein sequence ID" value="GBG11507.1"/>
    <property type="molecule type" value="Genomic_DNA"/>
</dbReference>
<dbReference type="AlphaFoldDB" id="A0A2R5EY83"/>
<evidence type="ECO:0000256" key="2">
    <source>
        <dbReference type="ARBA" id="ARBA00023125"/>
    </source>
</evidence>
<dbReference type="PROSITE" id="PS01124">
    <property type="entry name" value="HTH_ARAC_FAMILY_2"/>
    <property type="match status" value="1"/>
</dbReference>
<dbReference type="GO" id="GO:0043565">
    <property type="term" value="F:sequence-specific DNA binding"/>
    <property type="evidence" value="ECO:0007669"/>
    <property type="project" value="InterPro"/>
</dbReference>
<evidence type="ECO:0000313" key="8">
    <source>
        <dbReference type="Proteomes" id="UP000245202"/>
    </source>
</evidence>
<evidence type="ECO:0000259" key="6">
    <source>
        <dbReference type="PROSITE" id="PS50110"/>
    </source>
</evidence>
<dbReference type="InterPro" id="IPR020449">
    <property type="entry name" value="Tscrpt_reg_AraC-type_HTH"/>
</dbReference>
<accession>A0A2R5EY83</accession>
<dbReference type="SUPFAM" id="SSF46689">
    <property type="entry name" value="Homeodomain-like"/>
    <property type="match status" value="2"/>
</dbReference>
<name>A0A2R5EY83_9BACL</name>
<organism evidence="7 8">
    <name type="scientific">Paenibacillus agaridevorans</name>
    <dbReference type="NCBI Taxonomy" id="171404"/>
    <lineage>
        <taxon>Bacteria</taxon>
        <taxon>Bacillati</taxon>
        <taxon>Bacillota</taxon>
        <taxon>Bacilli</taxon>
        <taxon>Bacillales</taxon>
        <taxon>Paenibacillaceae</taxon>
        <taxon>Paenibacillus</taxon>
    </lineage>
</organism>
<dbReference type="GO" id="GO:0000160">
    <property type="term" value="P:phosphorelay signal transduction system"/>
    <property type="evidence" value="ECO:0007669"/>
    <property type="project" value="InterPro"/>
</dbReference>
<dbReference type="Gene3D" id="3.40.50.2300">
    <property type="match status" value="1"/>
</dbReference>
<feature type="modified residue" description="4-aspartylphosphate" evidence="4">
    <location>
        <position position="55"/>
    </location>
</feature>
<dbReference type="GO" id="GO:0003700">
    <property type="term" value="F:DNA-binding transcription factor activity"/>
    <property type="evidence" value="ECO:0007669"/>
    <property type="project" value="InterPro"/>
</dbReference>
<dbReference type="RefSeq" id="WP_181376958.1">
    <property type="nucleotide sequence ID" value="NZ_BDQX01000403.1"/>
</dbReference>
<feature type="domain" description="HTH araC/xylS-type" evidence="5">
    <location>
        <begin position="261"/>
        <end position="359"/>
    </location>
</feature>
<dbReference type="Pfam" id="PF12833">
    <property type="entry name" value="HTH_18"/>
    <property type="match status" value="1"/>
</dbReference>
<dbReference type="Gene3D" id="1.10.10.60">
    <property type="entry name" value="Homeodomain-like"/>
    <property type="match status" value="2"/>
</dbReference>
<evidence type="ECO:0000256" key="1">
    <source>
        <dbReference type="ARBA" id="ARBA00023015"/>
    </source>
</evidence>
<dbReference type="InterPro" id="IPR011006">
    <property type="entry name" value="CheY-like_superfamily"/>
</dbReference>
<dbReference type="InterPro" id="IPR009057">
    <property type="entry name" value="Homeodomain-like_sf"/>
</dbReference>
<dbReference type="CDD" id="cd17536">
    <property type="entry name" value="REC_YesN-like"/>
    <property type="match status" value="1"/>
</dbReference>
<dbReference type="InterPro" id="IPR001789">
    <property type="entry name" value="Sig_transdc_resp-reg_receiver"/>
</dbReference>
<keyword evidence="4" id="KW-0597">Phosphoprotein</keyword>
<dbReference type="SUPFAM" id="SSF52172">
    <property type="entry name" value="CheY-like"/>
    <property type="match status" value="1"/>
</dbReference>
<dbReference type="SMART" id="SM00342">
    <property type="entry name" value="HTH_ARAC"/>
    <property type="match status" value="1"/>
</dbReference>
<dbReference type="Proteomes" id="UP000245202">
    <property type="component" value="Unassembled WGS sequence"/>
</dbReference>
<dbReference type="PANTHER" id="PTHR43280:SF2">
    <property type="entry name" value="HTH-TYPE TRANSCRIPTIONAL REGULATOR EXSA"/>
    <property type="match status" value="1"/>
</dbReference>
<sequence>MLYSVIIVDDEHLIRSSLVKKVNELGSILVAGTAENGIKCLRWLEEWHADICITDVRMPHMDGLELLKQLNDKYPWMASIVISSYEEFTYVRSSMQLNAIDYVLKPIDRNVLREAINHALSKLAEKRRLAAMSIVIKKLPYHEQQIGQWIEMVQTLQVEQMYMTVMDTLLMFEQWIGTDYYLLGDIAIVWIELILERITKEKSEFALPQLSLAGLGDQPIQADQRRFIFRLIAVGYLENGAGQIFEVMRTMKSQQLHPSVEKAKLYLQEHYAEKISLQEVADAVAMSKTYFANLFKQETGTTIWNQLVEIRMKHARDLLLNSSLRSYEIAYKVGYENSIYFSRLFKEQYGLNPAEYKKRFQE</sequence>
<evidence type="ECO:0000256" key="4">
    <source>
        <dbReference type="PROSITE-ProRule" id="PRU00169"/>
    </source>
</evidence>
<keyword evidence="8" id="KW-1185">Reference proteome</keyword>
<evidence type="ECO:0000313" key="7">
    <source>
        <dbReference type="EMBL" id="GBG11507.1"/>
    </source>
</evidence>
<proteinExistence type="predicted"/>
<dbReference type="PANTHER" id="PTHR43280">
    <property type="entry name" value="ARAC-FAMILY TRANSCRIPTIONAL REGULATOR"/>
    <property type="match status" value="1"/>
</dbReference>
<dbReference type="SMART" id="SM00448">
    <property type="entry name" value="REC"/>
    <property type="match status" value="1"/>
</dbReference>
<protein>
    <submittedName>
        <fullName evidence="7">DNA-binding response regulator</fullName>
    </submittedName>
</protein>
<dbReference type="PROSITE" id="PS50110">
    <property type="entry name" value="RESPONSE_REGULATORY"/>
    <property type="match status" value="1"/>
</dbReference>
<keyword evidence="3" id="KW-0804">Transcription</keyword>
<dbReference type="PRINTS" id="PR00032">
    <property type="entry name" value="HTHARAC"/>
</dbReference>
<reference evidence="7 8" key="1">
    <citation type="submission" date="2017-08" db="EMBL/GenBank/DDBJ databases">
        <title>Substantial Increase in Enzyme Production by Combined Drug-Resistance Mutations in Paenibacillus agaridevorans.</title>
        <authorList>
            <person name="Tanaka Y."/>
            <person name="Funane K."/>
            <person name="Hosaka T."/>
            <person name="Shiwa Y."/>
            <person name="Fujita N."/>
            <person name="Miyazaki T."/>
            <person name="Yoshikawa H."/>
            <person name="Murakami K."/>
            <person name="Kasahara K."/>
            <person name="Inaoka T."/>
            <person name="Hiraga Y."/>
            <person name="Ochi K."/>
        </authorList>
    </citation>
    <scope>NUCLEOTIDE SEQUENCE [LARGE SCALE GENOMIC DNA]</scope>
    <source>
        <strain evidence="7 8">T-3040</strain>
    </source>
</reference>
<keyword evidence="2 7" id="KW-0238">DNA-binding</keyword>
<keyword evidence="1" id="KW-0805">Transcription regulation</keyword>
<feature type="domain" description="Response regulatory" evidence="6">
    <location>
        <begin position="4"/>
        <end position="120"/>
    </location>
</feature>
<comment type="caution">
    <text evidence="7">The sequence shown here is derived from an EMBL/GenBank/DDBJ whole genome shotgun (WGS) entry which is preliminary data.</text>
</comment>
<gene>
    <name evidence="7" type="ORF">PAT3040_06329</name>
</gene>
<evidence type="ECO:0000259" key="5">
    <source>
        <dbReference type="PROSITE" id="PS01124"/>
    </source>
</evidence>
<dbReference type="InterPro" id="IPR018060">
    <property type="entry name" value="HTH_AraC"/>
</dbReference>